<dbReference type="InterPro" id="IPR000792">
    <property type="entry name" value="Tscrpt_reg_LuxR_C"/>
</dbReference>
<dbReference type="AlphaFoldDB" id="A0A5C4WHA9"/>
<dbReference type="RefSeq" id="WP_139631593.1">
    <property type="nucleotide sequence ID" value="NZ_VDLX02000006.1"/>
</dbReference>
<evidence type="ECO:0000313" key="1">
    <source>
        <dbReference type="EMBL" id="KAB8193987.1"/>
    </source>
</evidence>
<dbReference type="GO" id="GO:0006355">
    <property type="term" value="P:regulation of DNA-templated transcription"/>
    <property type="evidence" value="ECO:0007669"/>
    <property type="project" value="InterPro"/>
</dbReference>
<reference evidence="1 2" key="1">
    <citation type="submission" date="2019-10" db="EMBL/GenBank/DDBJ databases">
        <title>Nonomuraea sp. nov., isolated from Phyllanthus amarus.</title>
        <authorList>
            <person name="Klykleung N."/>
            <person name="Tanasupawat S."/>
        </authorList>
    </citation>
    <scope>NUCLEOTIDE SEQUENCE [LARGE SCALE GENOMIC DNA]</scope>
    <source>
        <strain evidence="1 2">PA1-10</strain>
    </source>
</reference>
<dbReference type="PANTHER" id="PTHR43214:SF42">
    <property type="entry name" value="TRANSCRIPTIONAL REGULATORY PROTEIN DESR"/>
    <property type="match status" value="1"/>
</dbReference>
<dbReference type="InterPro" id="IPR016032">
    <property type="entry name" value="Sig_transdc_resp-reg_C-effctor"/>
</dbReference>
<dbReference type="SMART" id="SM00421">
    <property type="entry name" value="HTH_LUXR"/>
    <property type="match status" value="1"/>
</dbReference>
<dbReference type="Gene3D" id="1.10.10.10">
    <property type="entry name" value="Winged helix-like DNA-binding domain superfamily/Winged helix DNA-binding domain"/>
    <property type="match status" value="1"/>
</dbReference>
<proteinExistence type="predicted"/>
<dbReference type="Pfam" id="PF00196">
    <property type="entry name" value="GerE"/>
    <property type="match status" value="1"/>
</dbReference>
<dbReference type="GO" id="GO:0003677">
    <property type="term" value="F:DNA binding"/>
    <property type="evidence" value="ECO:0007669"/>
    <property type="project" value="InterPro"/>
</dbReference>
<dbReference type="OrthoDB" id="9808843at2"/>
<dbReference type="InterPro" id="IPR011006">
    <property type="entry name" value="CheY-like_superfamily"/>
</dbReference>
<dbReference type="InterPro" id="IPR039420">
    <property type="entry name" value="WalR-like"/>
</dbReference>
<accession>A0A5C4WHA9</accession>
<dbReference type="InterPro" id="IPR036388">
    <property type="entry name" value="WH-like_DNA-bd_sf"/>
</dbReference>
<name>A0A5C4WHA9_9ACTN</name>
<dbReference type="EMBL" id="VDLX02000006">
    <property type="protein sequence ID" value="KAB8193987.1"/>
    <property type="molecule type" value="Genomic_DNA"/>
</dbReference>
<keyword evidence="2" id="KW-1185">Reference proteome</keyword>
<dbReference type="Gene3D" id="3.40.50.2300">
    <property type="match status" value="1"/>
</dbReference>
<dbReference type="PROSITE" id="PS50110">
    <property type="entry name" value="RESPONSE_REGULATORY"/>
    <property type="match status" value="1"/>
</dbReference>
<organism evidence="1 2">
    <name type="scientific">Nonomuraea phyllanthi</name>
    <dbReference type="NCBI Taxonomy" id="2219224"/>
    <lineage>
        <taxon>Bacteria</taxon>
        <taxon>Bacillati</taxon>
        <taxon>Actinomycetota</taxon>
        <taxon>Actinomycetes</taxon>
        <taxon>Streptosporangiales</taxon>
        <taxon>Streptosporangiaceae</taxon>
        <taxon>Nonomuraea</taxon>
    </lineage>
</organism>
<evidence type="ECO:0000313" key="2">
    <source>
        <dbReference type="Proteomes" id="UP000312512"/>
    </source>
</evidence>
<dbReference type="GO" id="GO:0000160">
    <property type="term" value="P:phosphorelay signal transduction system"/>
    <property type="evidence" value="ECO:0007669"/>
    <property type="project" value="InterPro"/>
</dbReference>
<dbReference type="PANTHER" id="PTHR43214">
    <property type="entry name" value="TWO-COMPONENT RESPONSE REGULATOR"/>
    <property type="match status" value="1"/>
</dbReference>
<dbReference type="SUPFAM" id="SSF46894">
    <property type="entry name" value="C-terminal effector domain of the bipartite response regulators"/>
    <property type="match status" value="1"/>
</dbReference>
<dbReference type="SMART" id="SM00448">
    <property type="entry name" value="REC"/>
    <property type="match status" value="1"/>
</dbReference>
<comment type="caution">
    <text evidence="1">The sequence shown here is derived from an EMBL/GenBank/DDBJ whole genome shotgun (WGS) entry which is preliminary data.</text>
</comment>
<dbReference type="Proteomes" id="UP000312512">
    <property type="component" value="Unassembled WGS sequence"/>
</dbReference>
<dbReference type="Pfam" id="PF00072">
    <property type="entry name" value="Response_reg"/>
    <property type="match status" value="1"/>
</dbReference>
<gene>
    <name evidence="1" type="ORF">FH608_017465</name>
</gene>
<sequence>MSTESPIRVLLAVDEQQTRRVLAALLSLEEGIEVIAEVGHGDEIVETAGRLRPDVAVIDAEPRSGDGLATAVRIGGHCAIVVLSSLGRPGYLRRAMAAGARGFLGKDAPADELAAAIRKVAAGGRYLDTELAVASMTLPDSPLTDRERDALRLAGGGATITRIAVELHVSETIARGLVSSAMRKLDARGHHEAVHTARRQGWL</sequence>
<dbReference type="InterPro" id="IPR001789">
    <property type="entry name" value="Sig_transdc_resp-reg_receiver"/>
</dbReference>
<protein>
    <submittedName>
        <fullName evidence="1">Response regulator</fullName>
    </submittedName>
</protein>
<dbReference type="SUPFAM" id="SSF52172">
    <property type="entry name" value="CheY-like"/>
    <property type="match status" value="1"/>
</dbReference>